<dbReference type="EMBL" id="CM047580">
    <property type="protein sequence ID" value="KAI9923122.1"/>
    <property type="molecule type" value="Genomic_DNA"/>
</dbReference>
<dbReference type="Proteomes" id="UP001163321">
    <property type="component" value="Chromosome 1"/>
</dbReference>
<protein>
    <submittedName>
        <fullName evidence="1">Uncharacterized protein</fullName>
    </submittedName>
</protein>
<sequence>MASAPDYCGWGAKEGRKVRTWKQRYFVLSGRELIYYSGAKRNGRGAGVGEKGRLNVVNVADLPDRTNGLVIYGEKKTLKMTTASAHERRLLFRKLKHVIGEHEPSFHGAKGREDGAMARAVEASSCVPETVERHDMDAITDTELIAQKYITQDALSPSTTRSYPTTRGPPFPSNGPLDEPSDVSKDPVTPLKPLVRADSHGGANSPVAEASDCIKSGWLYQQEHERSSWILRYFVLRGKHTLECYPSGNERAALRGNVLNVRYEQEASRRYVSVALHDGNAVHVYGETKADTEAWYAAFCKASWTTVDTSGEKEDARGRRTHDEAAQGTGCRGWLLKKGQHFKTWKRRYFVLERSRLAYRAAPTSDVLGTGVVLDVEVGTLRPFCLTIRFQHGRVLHVVAPTPAAFSKWLAGLEQASKWTRSLLAPSTEKQALADEFDHDGGDEPAKDADVEFTDQDMAEDDQSLREEGGGASLWLAAMANEPEDETLSSSSSHADDDVVGTAPASSPPRPSASAGCTGWLTKQGRTVKSWKRRFWTLHGTTLSYYKSERGALVRTVDVVNVQTHVSIPHGLLVSTRSGRDLVLQADSTHERARWVQALRDAVASTTTKVVATTQWTHESVRYSGWLEKEGQRFKTWKRRYFIVHTDGTLLYYREKSGAGGARGHGRVHRADVDASKPRTLVLTFQGGKRMRVTAATRAQMDAWLDALSCDRLSTRTTDVSDGSSDDKDVACRRYDSSEYLNDPVSHDTFMRLYDDVNGQATVLDACHGAPRSFKGELTFGEEEESKDEEGVSSTTGAEYYRHLVAEAERMEHERAAEKKDVPPWTGCAPCCIVM</sequence>
<accession>A0ACC0WWI0</accession>
<proteinExistence type="predicted"/>
<reference evidence="1 2" key="1">
    <citation type="journal article" date="2022" name="bioRxiv">
        <title>The genome of the oomycete Peronosclerospora sorghi, a cosmopolitan pathogen of maize and sorghum, is inflated with dispersed pseudogenes.</title>
        <authorList>
            <person name="Fletcher K."/>
            <person name="Martin F."/>
            <person name="Isakeit T."/>
            <person name="Cavanaugh K."/>
            <person name="Magill C."/>
            <person name="Michelmore R."/>
        </authorList>
    </citation>
    <scope>NUCLEOTIDE SEQUENCE [LARGE SCALE GENOMIC DNA]</scope>
    <source>
        <strain evidence="1">P6</strain>
    </source>
</reference>
<comment type="caution">
    <text evidence="1">The sequence shown here is derived from an EMBL/GenBank/DDBJ whole genome shotgun (WGS) entry which is preliminary data.</text>
</comment>
<organism evidence="1 2">
    <name type="scientific">Peronosclerospora sorghi</name>
    <dbReference type="NCBI Taxonomy" id="230839"/>
    <lineage>
        <taxon>Eukaryota</taxon>
        <taxon>Sar</taxon>
        <taxon>Stramenopiles</taxon>
        <taxon>Oomycota</taxon>
        <taxon>Peronosporomycetes</taxon>
        <taxon>Peronosporales</taxon>
        <taxon>Peronosporaceae</taxon>
        <taxon>Peronosclerospora</taxon>
    </lineage>
</organism>
<name>A0ACC0WWI0_9STRA</name>
<evidence type="ECO:0000313" key="1">
    <source>
        <dbReference type="EMBL" id="KAI9923122.1"/>
    </source>
</evidence>
<evidence type="ECO:0000313" key="2">
    <source>
        <dbReference type="Proteomes" id="UP001163321"/>
    </source>
</evidence>
<gene>
    <name evidence="1" type="ORF">PsorP6_001652</name>
</gene>
<keyword evidence="2" id="KW-1185">Reference proteome</keyword>